<dbReference type="AlphaFoldDB" id="A0A919JT13"/>
<name>A0A919JT13_9ACTN</name>
<sequence>MTVAPSQEISTPPAGGPTVFAVHNVVSNRPFAAARCCSGTSVRNWATPAESNTNLAVICTAATTHSCQKVSQPSQAATGTDTITTNRSRSAATITGTLRRCSIHGPSGSARTALTTPASTLSSET</sequence>
<dbReference type="EMBL" id="BOMV01000016">
    <property type="protein sequence ID" value="GIE94651.1"/>
    <property type="molecule type" value="Genomic_DNA"/>
</dbReference>
<accession>A0A919JT13</accession>
<proteinExistence type="predicted"/>
<reference evidence="2" key="1">
    <citation type="submission" date="2021-01" db="EMBL/GenBank/DDBJ databases">
        <title>Whole genome shotgun sequence of Actinoplanes rishiriensis NBRC 108556.</title>
        <authorList>
            <person name="Komaki H."/>
            <person name="Tamura T."/>
        </authorList>
    </citation>
    <scope>NUCLEOTIDE SEQUENCE</scope>
    <source>
        <strain evidence="2">NBRC 108556</strain>
    </source>
</reference>
<keyword evidence="3" id="KW-1185">Reference proteome</keyword>
<evidence type="ECO:0000313" key="3">
    <source>
        <dbReference type="Proteomes" id="UP000636960"/>
    </source>
</evidence>
<feature type="region of interest" description="Disordered" evidence="1">
    <location>
        <begin position="100"/>
        <end position="125"/>
    </location>
</feature>
<organism evidence="2 3">
    <name type="scientific">Paractinoplanes rishiriensis</name>
    <dbReference type="NCBI Taxonomy" id="1050105"/>
    <lineage>
        <taxon>Bacteria</taxon>
        <taxon>Bacillati</taxon>
        <taxon>Actinomycetota</taxon>
        <taxon>Actinomycetes</taxon>
        <taxon>Micromonosporales</taxon>
        <taxon>Micromonosporaceae</taxon>
        <taxon>Paractinoplanes</taxon>
    </lineage>
</organism>
<evidence type="ECO:0000313" key="2">
    <source>
        <dbReference type="EMBL" id="GIE94651.1"/>
    </source>
</evidence>
<gene>
    <name evidence="2" type="ORF">Ari01nite_21160</name>
</gene>
<comment type="caution">
    <text evidence="2">The sequence shown here is derived from an EMBL/GenBank/DDBJ whole genome shotgun (WGS) entry which is preliminary data.</text>
</comment>
<protein>
    <submittedName>
        <fullName evidence="2">Uncharacterized protein</fullName>
    </submittedName>
</protein>
<evidence type="ECO:0000256" key="1">
    <source>
        <dbReference type="SAM" id="MobiDB-lite"/>
    </source>
</evidence>
<dbReference type="Proteomes" id="UP000636960">
    <property type="component" value="Unassembled WGS sequence"/>
</dbReference>
<feature type="compositionally biased region" description="Low complexity" evidence="1">
    <location>
        <begin position="109"/>
        <end position="125"/>
    </location>
</feature>